<reference evidence="2" key="1">
    <citation type="journal article" date="2023" name="Mol. Phylogenet. Evol.">
        <title>Genome-scale phylogeny and comparative genomics of the fungal order Sordariales.</title>
        <authorList>
            <person name="Hensen N."/>
            <person name="Bonometti L."/>
            <person name="Westerberg I."/>
            <person name="Brannstrom I.O."/>
            <person name="Guillou S."/>
            <person name="Cros-Aarteil S."/>
            <person name="Calhoun S."/>
            <person name="Haridas S."/>
            <person name="Kuo A."/>
            <person name="Mondo S."/>
            <person name="Pangilinan J."/>
            <person name="Riley R."/>
            <person name="LaButti K."/>
            <person name="Andreopoulos B."/>
            <person name="Lipzen A."/>
            <person name="Chen C."/>
            <person name="Yan M."/>
            <person name="Daum C."/>
            <person name="Ng V."/>
            <person name="Clum A."/>
            <person name="Steindorff A."/>
            <person name="Ohm R.A."/>
            <person name="Martin F."/>
            <person name="Silar P."/>
            <person name="Natvig D.O."/>
            <person name="Lalanne C."/>
            <person name="Gautier V."/>
            <person name="Ament-Velasquez S.L."/>
            <person name="Kruys A."/>
            <person name="Hutchinson M.I."/>
            <person name="Powell A.J."/>
            <person name="Barry K."/>
            <person name="Miller A.N."/>
            <person name="Grigoriev I.V."/>
            <person name="Debuchy R."/>
            <person name="Gladieux P."/>
            <person name="Hiltunen Thoren M."/>
            <person name="Johannesson H."/>
        </authorList>
    </citation>
    <scope>NUCLEOTIDE SEQUENCE</scope>
    <source>
        <strain evidence="2">PSN309</strain>
    </source>
</reference>
<dbReference type="PANTHER" id="PTHR33112:SF8">
    <property type="entry name" value="HETEROKARYON INCOMPATIBILITY DOMAIN-CONTAINING PROTEIN"/>
    <property type="match status" value="1"/>
</dbReference>
<proteinExistence type="predicted"/>
<keyword evidence="3" id="KW-1185">Reference proteome</keyword>
<dbReference type="PANTHER" id="PTHR33112">
    <property type="entry name" value="DOMAIN PROTEIN, PUTATIVE-RELATED"/>
    <property type="match status" value="1"/>
</dbReference>
<evidence type="ECO:0000313" key="3">
    <source>
        <dbReference type="Proteomes" id="UP001302126"/>
    </source>
</evidence>
<protein>
    <recommendedName>
        <fullName evidence="4">Heterokaryon incompatibility domain-containing protein</fullName>
    </recommendedName>
</protein>
<evidence type="ECO:0000313" key="2">
    <source>
        <dbReference type="EMBL" id="KAK4182567.1"/>
    </source>
</evidence>
<organism evidence="2 3">
    <name type="scientific">Podospora australis</name>
    <dbReference type="NCBI Taxonomy" id="1536484"/>
    <lineage>
        <taxon>Eukaryota</taxon>
        <taxon>Fungi</taxon>
        <taxon>Dikarya</taxon>
        <taxon>Ascomycota</taxon>
        <taxon>Pezizomycotina</taxon>
        <taxon>Sordariomycetes</taxon>
        <taxon>Sordariomycetidae</taxon>
        <taxon>Sordariales</taxon>
        <taxon>Podosporaceae</taxon>
        <taxon>Podospora</taxon>
    </lineage>
</organism>
<gene>
    <name evidence="2" type="ORF">QBC35DRAFT_546884</name>
</gene>
<comment type="caution">
    <text evidence="2">The sequence shown here is derived from an EMBL/GenBank/DDBJ whole genome shotgun (WGS) entry which is preliminary data.</text>
</comment>
<dbReference type="EMBL" id="MU864640">
    <property type="protein sequence ID" value="KAK4182567.1"/>
    <property type="molecule type" value="Genomic_DNA"/>
</dbReference>
<name>A0AAN6WLX6_9PEZI</name>
<feature type="region of interest" description="Disordered" evidence="1">
    <location>
        <begin position="42"/>
        <end position="67"/>
    </location>
</feature>
<evidence type="ECO:0008006" key="4">
    <source>
        <dbReference type="Google" id="ProtNLM"/>
    </source>
</evidence>
<dbReference type="Proteomes" id="UP001302126">
    <property type="component" value="Unassembled WGS sequence"/>
</dbReference>
<evidence type="ECO:0000256" key="1">
    <source>
        <dbReference type="SAM" id="MobiDB-lite"/>
    </source>
</evidence>
<feature type="compositionally biased region" description="Pro residues" evidence="1">
    <location>
        <begin position="52"/>
        <end position="66"/>
    </location>
</feature>
<dbReference type="AlphaFoldDB" id="A0AAN6WLX6"/>
<reference evidence="2" key="2">
    <citation type="submission" date="2023-05" db="EMBL/GenBank/DDBJ databases">
        <authorList>
            <consortium name="Lawrence Berkeley National Laboratory"/>
            <person name="Steindorff A."/>
            <person name="Hensen N."/>
            <person name="Bonometti L."/>
            <person name="Westerberg I."/>
            <person name="Brannstrom I.O."/>
            <person name="Guillou S."/>
            <person name="Cros-Aarteil S."/>
            <person name="Calhoun S."/>
            <person name="Haridas S."/>
            <person name="Kuo A."/>
            <person name="Mondo S."/>
            <person name="Pangilinan J."/>
            <person name="Riley R."/>
            <person name="Labutti K."/>
            <person name="Andreopoulos B."/>
            <person name="Lipzen A."/>
            <person name="Chen C."/>
            <person name="Yanf M."/>
            <person name="Daum C."/>
            <person name="Ng V."/>
            <person name="Clum A."/>
            <person name="Ohm R."/>
            <person name="Martin F."/>
            <person name="Silar P."/>
            <person name="Natvig D."/>
            <person name="Lalanne C."/>
            <person name="Gautier V."/>
            <person name="Ament-Velasquez S.L."/>
            <person name="Kruys A."/>
            <person name="Hutchinson M.I."/>
            <person name="Powell A.J."/>
            <person name="Barry K."/>
            <person name="Miller A.N."/>
            <person name="Grigoriev I.V."/>
            <person name="Debuchy R."/>
            <person name="Gladieux P."/>
            <person name="Thoren M.H."/>
            <person name="Johannesson H."/>
        </authorList>
    </citation>
    <scope>NUCLEOTIDE SEQUENCE</scope>
    <source>
        <strain evidence="2">PSN309</strain>
    </source>
</reference>
<sequence>MGKRTICLSFPLYVSKSTCCKSVIEWIRGRIVAQISESSSPFWQHQPRGITPLPPPSKPSNSPPPSAAHYVVSSDRALCTVFGRRTSPDFREPSFITPISIDFALDYVMINPVLPQDDAIILWPRRDLYLAGLPAYDDEDTDNIVTGGSTVANLQTEQGLSAIVALAEGWLRDCISTHRICSLPFGFKHQNISNLPKTAASRQIPVLPTRVIDVNGPNPRLYVSTPGQKSEYFALSYSWGVGTLPSRMTRHNFEARQTYMDMGSLPQTIRDAITFTTKWVSRNTSGSMHFASFRQTAFPGRMIRLTKLTGKGIGQVRELLPQRAVHFGGDRYYVFD</sequence>
<accession>A0AAN6WLX6</accession>